<protein>
    <submittedName>
        <fullName evidence="1">Uncharacterized protein</fullName>
    </submittedName>
</protein>
<accession>A0ACC0LN53</accession>
<comment type="caution">
    <text evidence="1">The sequence shown here is derived from an EMBL/GenBank/DDBJ whole genome shotgun (WGS) entry which is preliminary data.</text>
</comment>
<reference evidence="1" key="1">
    <citation type="submission" date="2022-02" db="EMBL/GenBank/DDBJ databases">
        <title>Plant Genome Project.</title>
        <authorList>
            <person name="Zhang R.-G."/>
        </authorList>
    </citation>
    <scope>NUCLEOTIDE SEQUENCE</scope>
    <source>
        <strain evidence="1">AT1</strain>
    </source>
</reference>
<name>A0ACC0LN53_RHOML</name>
<dbReference type="Proteomes" id="UP001062846">
    <property type="component" value="Chromosome 11"/>
</dbReference>
<dbReference type="EMBL" id="CM046398">
    <property type="protein sequence ID" value="KAI8530054.1"/>
    <property type="molecule type" value="Genomic_DNA"/>
</dbReference>
<evidence type="ECO:0000313" key="1">
    <source>
        <dbReference type="EMBL" id="KAI8530054.1"/>
    </source>
</evidence>
<organism evidence="1 2">
    <name type="scientific">Rhododendron molle</name>
    <name type="common">Chinese azalea</name>
    <name type="synonym">Azalea mollis</name>
    <dbReference type="NCBI Taxonomy" id="49168"/>
    <lineage>
        <taxon>Eukaryota</taxon>
        <taxon>Viridiplantae</taxon>
        <taxon>Streptophyta</taxon>
        <taxon>Embryophyta</taxon>
        <taxon>Tracheophyta</taxon>
        <taxon>Spermatophyta</taxon>
        <taxon>Magnoliopsida</taxon>
        <taxon>eudicotyledons</taxon>
        <taxon>Gunneridae</taxon>
        <taxon>Pentapetalae</taxon>
        <taxon>asterids</taxon>
        <taxon>Ericales</taxon>
        <taxon>Ericaceae</taxon>
        <taxon>Ericoideae</taxon>
        <taxon>Rhodoreae</taxon>
        <taxon>Rhododendron</taxon>
    </lineage>
</organism>
<gene>
    <name evidence="1" type="ORF">RHMOL_Rhmol11G0024900</name>
</gene>
<proteinExistence type="predicted"/>
<evidence type="ECO:0000313" key="2">
    <source>
        <dbReference type="Proteomes" id="UP001062846"/>
    </source>
</evidence>
<sequence length="87" mass="9847">MFLRYRYLCLETAEWVQLGTSGLVVSQRPSDTSILDQRDLTKVCHVALVPQMSSALSLTRLPCFLSFDSLHVILDHRPFFKASCSTV</sequence>
<keyword evidence="2" id="KW-1185">Reference proteome</keyword>